<evidence type="ECO:0000313" key="6">
    <source>
        <dbReference type="EMBL" id="GAA0943178.1"/>
    </source>
</evidence>
<evidence type="ECO:0000256" key="1">
    <source>
        <dbReference type="ARBA" id="ARBA00022679"/>
    </source>
</evidence>
<dbReference type="Gene3D" id="3.30.565.10">
    <property type="entry name" value="Histidine kinase-like ATPase, C-terminal domain"/>
    <property type="match status" value="1"/>
</dbReference>
<evidence type="ECO:0000313" key="7">
    <source>
        <dbReference type="Proteomes" id="UP001501578"/>
    </source>
</evidence>
<keyword evidence="3" id="KW-0902">Two-component regulatory system</keyword>
<evidence type="ECO:0000256" key="3">
    <source>
        <dbReference type="ARBA" id="ARBA00023012"/>
    </source>
</evidence>
<keyword evidence="4" id="KW-0472">Membrane</keyword>
<sequence>MSPPPLTALRRYTLWLLIAPLTMLWAFSLPPLFVKELTAPSLVALLTLSTLTFAASVLLVLYAAGGAGKPIAVKAAICGGGALVAELLLSSAVGTFHMPEGILYGAYAGAITICAPLGRRMAVGLAALVPIGLISWLNPLPVPEALLVVAISAVLISACATQWWTYEVAARLEQARKVAGELAVAEERLRFAAELHDIQGHHLQVIALKSELAARLGHSRPEAAVELMREVQQLAREALTDTKAVVGGYRQVSFRTELSNAVKVLRAAGITTQADFATAPEGETGRLFGLVVREATTNILRHSQASSVSLRLALHDDRAELMVSNDGAGAAAGDGGGLRTLARRMDEAGGRLRWAAADGRFTVTATLEAA</sequence>
<dbReference type="Gene3D" id="1.20.5.1930">
    <property type="match status" value="1"/>
</dbReference>
<dbReference type="RefSeq" id="WP_343953103.1">
    <property type="nucleotide sequence ID" value="NZ_BAAAHQ010000035.1"/>
</dbReference>
<keyword evidence="2" id="KW-0418">Kinase</keyword>
<dbReference type="InterPro" id="IPR050482">
    <property type="entry name" value="Sensor_HK_TwoCompSys"/>
</dbReference>
<feature type="transmembrane region" description="Helical" evidence="4">
    <location>
        <begin position="12"/>
        <end position="33"/>
    </location>
</feature>
<dbReference type="InterPro" id="IPR011712">
    <property type="entry name" value="Sig_transdc_His_kin_sub3_dim/P"/>
</dbReference>
<feature type="transmembrane region" description="Helical" evidence="4">
    <location>
        <begin position="145"/>
        <end position="166"/>
    </location>
</feature>
<dbReference type="Proteomes" id="UP001501578">
    <property type="component" value="Unassembled WGS sequence"/>
</dbReference>
<organism evidence="6 7">
    <name type="scientific">Nonomuraea longicatena</name>
    <dbReference type="NCBI Taxonomy" id="83682"/>
    <lineage>
        <taxon>Bacteria</taxon>
        <taxon>Bacillati</taxon>
        <taxon>Actinomycetota</taxon>
        <taxon>Actinomycetes</taxon>
        <taxon>Streptosporangiales</taxon>
        <taxon>Streptosporangiaceae</taxon>
        <taxon>Nonomuraea</taxon>
    </lineage>
</organism>
<evidence type="ECO:0000259" key="5">
    <source>
        <dbReference type="Pfam" id="PF07730"/>
    </source>
</evidence>
<dbReference type="InterPro" id="IPR036890">
    <property type="entry name" value="HATPase_C_sf"/>
</dbReference>
<keyword evidence="4" id="KW-0812">Transmembrane</keyword>
<protein>
    <recommendedName>
        <fullName evidence="5">Signal transduction histidine kinase subgroup 3 dimerisation and phosphoacceptor domain-containing protein</fullName>
    </recommendedName>
</protein>
<proteinExistence type="predicted"/>
<comment type="caution">
    <text evidence="6">The sequence shown here is derived from an EMBL/GenBank/DDBJ whole genome shotgun (WGS) entry which is preliminary data.</text>
</comment>
<evidence type="ECO:0000256" key="4">
    <source>
        <dbReference type="SAM" id="Phobius"/>
    </source>
</evidence>
<reference evidence="6 7" key="1">
    <citation type="journal article" date="2019" name="Int. J. Syst. Evol. Microbiol.">
        <title>The Global Catalogue of Microorganisms (GCM) 10K type strain sequencing project: providing services to taxonomists for standard genome sequencing and annotation.</title>
        <authorList>
            <consortium name="The Broad Institute Genomics Platform"/>
            <consortium name="The Broad Institute Genome Sequencing Center for Infectious Disease"/>
            <person name="Wu L."/>
            <person name="Ma J."/>
        </authorList>
    </citation>
    <scope>NUCLEOTIDE SEQUENCE [LARGE SCALE GENOMIC DNA]</scope>
    <source>
        <strain evidence="6 7">JCM 11136</strain>
    </source>
</reference>
<dbReference type="SUPFAM" id="SSF55874">
    <property type="entry name" value="ATPase domain of HSP90 chaperone/DNA topoisomerase II/histidine kinase"/>
    <property type="match status" value="1"/>
</dbReference>
<dbReference type="Pfam" id="PF07730">
    <property type="entry name" value="HisKA_3"/>
    <property type="match status" value="1"/>
</dbReference>
<keyword evidence="1" id="KW-0808">Transferase</keyword>
<accession>A0ABN1QIG5</accession>
<gene>
    <name evidence="6" type="ORF">GCM10009560_56320</name>
</gene>
<keyword evidence="7" id="KW-1185">Reference proteome</keyword>
<feature type="domain" description="Signal transduction histidine kinase subgroup 3 dimerisation and phosphoacceptor" evidence="5">
    <location>
        <begin position="187"/>
        <end position="251"/>
    </location>
</feature>
<feature type="transmembrane region" description="Helical" evidence="4">
    <location>
        <begin position="71"/>
        <end position="89"/>
    </location>
</feature>
<evidence type="ECO:0000256" key="2">
    <source>
        <dbReference type="ARBA" id="ARBA00022777"/>
    </source>
</evidence>
<name>A0ABN1QIG5_9ACTN</name>
<dbReference type="PANTHER" id="PTHR24421:SF63">
    <property type="entry name" value="SENSOR HISTIDINE KINASE DESK"/>
    <property type="match status" value="1"/>
</dbReference>
<feature type="transmembrane region" description="Helical" evidence="4">
    <location>
        <begin position="39"/>
        <end position="64"/>
    </location>
</feature>
<dbReference type="EMBL" id="BAAAHQ010000035">
    <property type="protein sequence ID" value="GAA0943178.1"/>
    <property type="molecule type" value="Genomic_DNA"/>
</dbReference>
<feature type="transmembrane region" description="Helical" evidence="4">
    <location>
        <begin position="122"/>
        <end position="139"/>
    </location>
</feature>
<dbReference type="PANTHER" id="PTHR24421">
    <property type="entry name" value="NITRATE/NITRITE SENSOR PROTEIN NARX-RELATED"/>
    <property type="match status" value="1"/>
</dbReference>
<keyword evidence="4" id="KW-1133">Transmembrane helix</keyword>